<evidence type="ECO:0000256" key="1">
    <source>
        <dbReference type="SAM" id="MobiDB-lite"/>
    </source>
</evidence>
<sequence>MRDDHGEDLLVLTRALSTLAITEDCFDRLFAADPLEVGAGERGTPCAPLTAPSTGQTAPNLVPRQ</sequence>
<organism evidence="2 3">
    <name type="scientific">Ectothiorhodospira marina</name>
    <dbReference type="NCBI Taxonomy" id="1396821"/>
    <lineage>
        <taxon>Bacteria</taxon>
        <taxon>Pseudomonadati</taxon>
        <taxon>Pseudomonadota</taxon>
        <taxon>Gammaproteobacteria</taxon>
        <taxon>Chromatiales</taxon>
        <taxon>Ectothiorhodospiraceae</taxon>
        <taxon>Ectothiorhodospira</taxon>
    </lineage>
</organism>
<keyword evidence="3" id="KW-1185">Reference proteome</keyword>
<dbReference type="Proteomes" id="UP000199256">
    <property type="component" value="Unassembled WGS sequence"/>
</dbReference>
<evidence type="ECO:0000313" key="3">
    <source>
        <dbReference type="Proteomes" id="UP000199256"/>
    </source>
</evidence>
<dbReference type="AlphaFoldDB" id="A0A1H7QE28"/>
<gene>
    <name evidence="2" type="ORF">SAMN05444515_11725</name>
</gene>
<feature type="region of interest" description="Disordered" evidence="1">
    <location>
        <begin position="40"/>
        <end position="65"/>
    </location>
</feature>
<protein>
    <submittedName>
        <fullName evidence="2">Uncharacterized protein</fullName>
    </submittedName>
</protein>
<evidence type="ECO:0000313" key="2">
    <source>
        <dbReference type="EMBL" id="SEL46018.1"/>
    </source>
</evidence>
<reference evidence="3" key="1">
    <citation type="submission" date="2016-10" db="EMBL/GenBank/DDBJ databases">
        <authorList>
            <person name="Varghese N."/>
            <person name="Submissions S."/>
        </authorList>
    </citation>
    <scope>NUCLEOTIDE SEQUENCE [LARGE SCALE GENOMIC DNA]</scope>
    <source>
        <strain evidence="3">DSM 241</strain>
    </source>
</reference>
<proteinExistence type="predicted"/>
<accession>A0A1H7QE28</accession>
<name>A0A1H7QE28_9GAMM</name>
<dbReference type="EMBL" id="FOAA01000017">
    <property type="protein sequence ID" value="SEL46018.1"/>
    <property type="molecule type" value="Genomic_DNA"/>
</dbReference>